<evidence type="ECO:0000256" key="5">
    <source>
        <dbReference type="SAM" id="MobiDB-lite"/>
    </source>
</evidence>
<evidence type="ECO:0000256" key="4">
    <source>
        <dbReference type="ARBA" id="ARBA00025740"/>
    </source>
</evidence>
<keyword evidence="3" id="KW-0677">Repeat</keyword>
<evidence type="ECO:0000256" key="3">
    <source>
        <dbReference type="ARBA" id="ARBA00022737"/>
    </source>
</evidence>
<dbReference type="InterPro" id="IPR015943">
    <property type="entry name" value="WD40/YVTN_repeat-like_dom_sf"/>
</dbReference>
<dbReference type="InterPro" id="IPR001680">
    <property type="entry name" value="WD40_rpt"/>
</dbReference>
<dbReference type="Gene3D" id="2.130.10.10">
    <property type="entry name" value="YVTN repeat-like/Quinoprotein amine dehydrogenase"/>
    <property type="match status" value="1"/>
</dbReference>
<dbReference type="InterPro" id="IPR036322">
    <property type="entry name" value="WD40_repeat_dom_sf"/>
</dbReference>
<evidence type="ECO:0008006" key="8">
    <source>
        <dbReference type="Google" id="ProtNLM"/>
    </source>
</evidence>
<name>A0A8H6FEI8_9LECA</name>
<dbReference type="AlphaFoldDB" id="A0A8H6FEI8"/>
<evidence type="ECO:0000313" key="7">
    <source>
        <dbReference type="Proteomes" id="UP000593566"/>
    </source>
</evidence>
<dbReference type="RefSeq" id="XP_037154271.1">
    <property type="nucleotide sequence ID" value="XM_037300423.1"/>
</dbReference>
<proteinExistence type="inferred from homology"/>
<comment type="subcellular location">
    <subcellularLocation>
        <location evidence="1">Vacuole membrane</location>
        <topology evidence="1">Peripheral membrane protein</topology>
    </subcellularLocation>
</comment>
<keyword evidence="2" id="KW-0853">WD repeat</keyword>
<dbReference type="SMART" id="SM00320">
    <property type="entry name" value="WD40"/>
    <property type="match status" value="2"/>
</dbReference>
<dbReference type="Pfam" id="PF21032">
    <property type="entry name" value="PROPPIN"/>
    <property type="match status" value="1"/>
</dbReference>
<sequence>MNTRPAIDDSTGPVSLSVAFNQDNSCFSVGLDSGFCVFRSEPCELQVSQDFNAGIGVAEMLGRANYIAIVGGGRQPKFPQNKVILWDDAKKKAIFTLEFRSQVHRVRLSKSRIVVALQNSVHLYAFSSPPEKLSVFETADNPTGLCCLGSKIIAFPGRTPGQVQLVEIGNGNVSIIPAHSTPLRALELSPDGEIVTTASETGTLVRVFSAANCTRIGELRRGVDPAVIYSIAISPNSALLAVTSDKSTMHIFDLPSLGRSRNGSMISNRPHRNSNSSSATGSADEGNKQKWGILGKIPLLPRVFSDVYSFTSAHFETDDDPQTDLGKRVAMPIPGIPGGKARKGVIGWRDDYTILVIGAGRDGRWEKFILGEGEDGRRHLVRNGWKRYLGKN</sequence>
<evidence type="ECO:0000256" key="2">
    <source>
        <dbReference type="ARBA" id="ARBA00022574"/>
    </source>
</evidence>
<dbReference type="PANTHER" id="PTHR11227">
    <property type="entry name" value="WD-REPEAT PROTEIN INTERACTING WITH PHOSPHOINOSIDES WIPI -RELATED"/>
    <property type="match status" value="1"/>
</dbReference>
<accession>A0A8H6FEI8</accession>
<feature type="region of interest" description="Disordered" evidence="5">
    <location>
        <begin position="262"/>
        <end position="287"/>
    </location>
</feature>
<dbReference type="GO" id="GO:0005774">
    <property type="term" value="C:vacuolar membrane"/>
    <property type="evidence" value="ECO:0007669"/>
    <property type="project" value="UniProtKB-SubCell"/>
</dbReference>
<dbReference type="SUPFAM" id="SSF50978">
    <property type="entry name" value="WD40 repeat-like"/>
    <property type="match status" value="1"/>
</dbReference>
<comment type="caution">
    <text evidence="6">The sequence shown here is derived from an EMBL/GenBank/DDBJ whole genome shotgun (WGS) entry which is preliminary data.</text>
</comment>
<comment type="similarity">
    <text evidence="4">Belongs to the WD repeat PROPPIN family.</text>
</comment>
<keyword evidence="7" id="KW-1185">Reference proteome</keyword>
<reference evidence="6 7" key="1">
    <citation type="journal article" date="2020" name="Genomics">
        <title>Complete, high-quality genomes from long-read metagenomic sequencing of two wolf lichen thalli reveals enigmatic genome architecture.</title>
        <authorList>
            <person name="McKenzie S.K."/>
            <person name="Walston R.F."/>
            <person name="Allen J.L."/>
        </authorList>
    </citation>
    <scope>NUCLEOTIDE SEQUENCE [LARGE SCALE GENOMIC DNA]</scope>
    <source>
        <strain evidence="6">WasteWater1</strain>
    </source>
</reference>
<protein>
    <recommendedName>
        <fullName evidence="8">SVP1-like protein 2</fullName>
    </recommendedName>
</protein>
<dbReference type="InterPro" id="IPR048720">
    <property type="entry name" value="PROPPIN"/>
</dbReference>
<dbReference type="GeneID" id="59337957"/>
<dbReference type="Proteomes" id="UP000593566">
    <property type="component" value="Unassembled WGS sequence"/>
</dbReference>
<evidence type="ECO:0000313" key="6">
    <source>
        <dbReference type="EMBL" id="KAF6225562.1"/>
    </source>
</evidence>
<organism evidence="6 7">
    <name type="scientific">Letharia lupina</name>
    <dbReference type="NCBI Taxonomy" id="560253"/>
    <lineage>
        <taxon>Eukaryota</taxon>
        <taxon>Fungi</taxon>
        <taxon>Dikarya</taxon>
        <taxon>Ascomycota</taxon>
        <taxon>Pezizomycotina</taxon>
        <taxon>Lecanoromycetes</taxon>
        <taxon>OSLEUM clade</taxon>
        <taxon>Lecanoromycetidae</taxon>
        <taxon>Lecanorales</taxon>
        <taxon>Lecanorineae</taxon>
        <taxon>Parmeliaceae</taxon>
        <taxon>Letharia</taxon>
    </lineage>
</organism>
<gene>
    <name evidence="6" type="ORF">HO133_009562</name>
</gene>
<evidence type="ECO:0000256" key="1">
    <source>
        <dbReference type="ARBA" id="ARBA00004148"/>
    </source>
</evidence>
<dbReference type="EMBL" id="JACCJB010000007">
    <property type="protein sequence ID" value="KAF6225562.1"/>
    <property type="molecule type" value="Genomic_DNA"/>
</dbReference>